<dbReference type="InterPro" id="IPR007597">
    <property type="entry name" value="CheC"/>
</dbReference>
<accession>A0ABS4KUV2</accession>
<evidence type="ECO:0000313" key="4">
    <source>
        <dbReference type="EMBL" id="MBP2033826.1"/>
    </source>
</evidence>
<gene>
    <name evidence="4" type="ORF">J2Z42_002533</name>
</gene>
<reference evidence="4 5" key="1">
    <citation type="submission" date="2021-03" db="EMBL/GenBank/DDBJ databases">
        <title>Genomic Encyclopedia of Type Strains, Phase IV (KMG-IV): sequencing the most valuable type-strain genomes for metagenomic binning, comparative biology and taxonomic classification.</title>
        <authorList>
            <person name="Goeker M."/>
        </authorList>
    </citation>
    <scope>NUCLEOTIDE SEQUENCE [LARGE SCALE GENOMIC DNA]</scope>
    <source>
        <strain evidence="4 5">DSM 28783</strain>
    </source>
</reference>
<protein>
    <submittedName>
        <fullName evidence="4">Chemotaxis protein CheY-P-specific phosphatase CheC</fullName>
    </submittedName>
</protein>
<dbReference type="CDD" id="cd17909">
    <property type="entry name" value="CheC_ClassI"/>
    <property type="match status" value="1"/>
</dbReference>
<dbReference type="InterPro" id="IPR050992">
    <property type="entry name" value="CheZ_family_phosphatases"/>
</dbReference>
<dbReference type="PANTHER" id="PTHR43693:SF1">
    <property type="entry name" value="PROTEIN PHOSPHATASE CHEZ"/>
    <property type="match status" value="1"/>
</dbReference>
<evidence type="ECO:0000256" key="2">
    <source>
        <dbReference type="ARBA" id="ARBA00022801"/>
    </source>
</evidence>
<dbReference type="PANTHER" id="PTHR43693">
    <property type="entry name" value="PROTEIN PHOSPHATASE CHEZ"/>
    <property type="match status" value="1"/>
</dbReference>
<sequence length="138" mass="14926">MISVIVRVLGDIPGNILFVFEKETAFNMVASLTGEKSDHLNEMGESVICEIGNIISSSYMSSISRFTGLNATPSVPAVTYDMLGAILSTTFIESGQYDDYVLDIETIFVEDNSEVNGHFYYVPVPGSLEKVLGSLGIA</sequence>
<keyword evidence="5" id="KW-1185">Reference proteome</keyword>
<dbReference type="Proteomes" id="UP001519307">
    <property type="component" value="Unassembled WGS sequence"/>
</dbReference>
<name>A0ABS4KUV2_9CLOT</name>
<dbReference type="SUPFAM" id="SSF103039">
    <property type="entry name" value="CheC-like"/>
    <property type="match status" value="1"/>
</dbReference>
<organism evidence="4 5">
    <name type="scientific">Clostridium algifaecis</name>
    <dbReference type="NCBI Taxonomy" id="1472040"/>
    <lineage>
        <taxon>Bacteria</taxon>
        <taxon>Bacillati</taxon>
        <taxon>Bacillota</taxon>
        <taxon>Clostridia</taxon>
        <taxon>Eubacteriales</taxon>
        <taxon>Clostridiaceae</taxon>
        <taxon>Clostridium</taxon>
    </lineage>
</organism>
<dbReference type="InterPro" id="IPR028976">
    <property type="entry name" value="CheC-like_sf"/>
</dbReference>
<dbReference type="Pfam" id="PF04509">
    <property type="entry name" value="CheC"/>
    <property type="match status" value="1"/>
</dbReference>
<feature type="domain" description="CheC-like protein" evidence="3">
    <location>
        <begin position="43"/>
        <end position="80"/>
    </location>
</feature>
<proteinExistence type="predicted"/>
<evidence type="ECO:0000313" key="5">
    <source>
        <dbReference type="Proteomes" id="UP001519307"/>
    </source>
</evidence>
<evidence type="ECO:0000259" key="3">
    <source>
        <dbReference type="Pfam" id="PF04509"/>
    </source>
</evidence>
<keyword evidence="2" id="KW-0378">Hydrolase</keyword>
<comment type="caution">
    <text evidence="4">The sequence shown here is derived from an EMBL/GenBank/DDBJ whole genome shotgun (WGS) entry which is preliminary data.</text>
</comment>
<dbReference type="Gene3D" id="3.40.1550.10">
    <property type="entry name" value="CheC-like"/>
    <property type="match status" value="1"/>
</dbReference>
<dbReference type="EMBL" id="JAGGLM010000022">
    <property type="protein sequence ID" value="MBP2033826.1"/>
    <property type="molecule type" value="Genomic_DNA"/>
</dbReference>
<keyword evidence="1" id="KW-0145">Chemotaxis</keyword>
<evidence type="ECO:0000256" key="1">
    <source>
        <dbReference type="ARBA" id="ARBA00022500"/>
    </source>
</evidence>